<dbReference type="EC" id="5.2.1.8" evidence="3 6"/>
<name>A0A6C2TYL5_PONDE</name>
<evidence type="ECO:0000256" key="5">
    <source>
        <dbReference type="ARBA" id="ARBA00023235"/>
    </source>
</evidence>
<dbReference type="PANTHER" id="PTHR45625">
    <property type="entry name" value="PEPTIDYL-PROLYL CIS-TRANS ISOMERASE-RELATED"/>
    <property type="match status" value="1"/>
</dbReference>
<keyword evidence="7" id="KW-0732">Signal</keyword>
<accession>A0A6C2TYL5</accession>
<feature type="domain" description="PPIase FKBP-type" evidence="8">
    <location>
        <begin position="250"/>
        <end position="338"/>
    </location>
</feature>
<feature type="domain" description="PPIase cyclophilin-type" evidence="9">
    <location>
        <begin position="37"/>
        <end position="168"/>
    </location>
</feature>
<dbReference type="PRINTS" id="PR00153">
    <property type="entry name" value="CSAPPISMRASE"/>
</dbReference>
<evidence type="ECO:0000256" key="1">
    <source>
        <dbReference type="ARBA" id="ARBA00000971"/>
    </source>
</evidence>
<evidence type="ECO:0000256" key="6">
    <source>
        <dbReference type="PROSITE-ProRule" id="PRU00277"/>
    </source>
</evidence>
<dbReference type="AlphaFoldDB" id="A0A6C2TYL5"/>
<dbReference type="SUPFAM" id="SSF54534">
    <property type="entry name" value="FKBP-like"/>
    <property type="match status" value="1"/>
</dbReference>
<dbReference type="CDD" id="cd00317">
    <property type="entry name" value="cyclophilin"/>
    <property type="match status" value="1"/>
</dbReference>
<protein>
    <recommendedName>
        <fullName evidence="3 6">peptidylprolyl isomerase</fullName>
        <ecNumber evidence="3 6">5.2.1.8</ecNumber>
    </recommendedName>
</protein>
<evidence type="ECO:0000256" key="3">
    <source>
        <dbReference type="ARBA" id="ARBA00013194"/>
    </source>
</evidence>
<keyword evidence="5 6" id="KW-0413">Isomerase</keyword>
<dbReference type="SUPFAM" id="SSF50891">
    <property type="entry name" value="Cyclophilin-like"/>
    <property type="match status" value="1"/>
</dbReference>
<comment type="similarity">
    <text evidence="2">Belongs to the cyclophilin-type PPIase family.</text>
</comment>
<dbReference type="EMBL" id="CAAHFG010000001">
    <property type="protein sequence ID" value="VGO12286.1"/>
    <property type="molecule type" value="Genomic_DNA"/>
</dbReference>
<dbReference type="GO" id="GO:0006457">
    <property type="term" value="P:protein folding"/>
    <property type="evidence" value="ECO:0007669"/>
    <property type="project" value="InterPro"/>
</dbReference>
<dbReference type="Pfam" id="PF00254">
    <property type="entry name" value="FKBP_C"/>
    <property type="match status" value="1"/>
</dbReference>
<dbReference type="InterPro" id="IPR020892">
    <property type="entry name" value="Cyclophilin-type_PPIase_CS"/>
</dbReference>
<sequence length="339" mass="36158">MKKSFILATAIAAASFAGAENAPKQPGLYAKFDTSKGEILCMLEFEKTPLTVANFVGLAEGTMKNDKKAAGEPYYDGLVFHRVIPDFMIQGGCPEGSGRSGPGYKFPDEIDSSLKHTGPGILSMANAGPGTNGSQFFITHKETPWLDGKHTVFGHVVKGQDVVDAIAKGDKIKKLTILRVGEKAMAFKSDQATFDNLLANFEKIKKEKATKAAAEQEAKIKEMFPNVEKTASGLMYTIEKAGEGASPEKGTTVSVHYTGKLLTGEVFDSSVERGDPIQFPVGAGRVIPGWDEGIMLMKEGGKRTLVIPPNLGYGARGAGGVIPPNAWLIFEVELVSAGK</sequence>
<dbReference type="FunFam" id="3.10.50.40:FF:000047">
    <property type="entry name" value="Peptidylprolyl isomerase"/>
    <property type="match status" value="1"/>
</dbReference>
<evidence type="ECO:0000313" key="11">
    <source>
        <dbReference type="Proteomes" id="UP000366872"/>
    </source>
</evidence>
<dbReference type="PANTHER" id="PTHR45625:SF4">
    <property type="entry name" value="PEPTIDYLPROLYL ISOMERASE DOMAIN AND WD REPEAT-CONTAINING PROTEIN 1"/>
    <property type="match status" value="1"/>
</dbReference>
<evidence type="ECO:0000256" key="7">
    <source>
        <dbReference type="SAM" id="SignalP"/>
    </source>
</evidence>
<evidence type="ECO:0000256" key="4">
    <source>
        <dbReference type="ARBA" id="ARBA00023110"/>
    </source>
</evidence>
<dbReference type="InterPro" id="IPR001179">
    <property type="entry name" value="PPIase_FKBP_dom"/>
</dbReference>
<dbReference type="PROSITE" id="PS00170">
    <property type="entry name" value="CSA_PPIASE_1"/>
    <property type="match status" value="1"/>
</dbReference>
<comment type="catalytic activity">
    <reaction evidence="1 6">
        <text>[protein]-peptidylproline (omega=180) = [protein]-peptidylproline (omega=0)</text>
        <dbReference type="Rhea" id="RHEA:16237"/>
        <dbReference type="Rhea" id="RHEA-COMP:10747"/>
        <dbReference type="Rhea" id="RHEA-COMP:10748"/>
        <dbReference type="ChEBI" id="CHEBI:83833"/>
        <dbReference type="ChEBI" id="CHEBI:83834"/>
        <dbReference type="EC" id="5.2.1.8"/>
    </reaction>
</comment>
<feature type="signal peptide" evidence="7">
    <location>
        <begin position="1"/>
        <end position="19"/>
    </location>
</feature>
<dbReference type="InterPro" id="IPR044666">
    <property type="entry name" value="Cyclophilin_A-like"/>
</dbReference>
<dbReference type="Proteomes" id="UP000366872">
    <property type="component" value="Unassembled WGS sequence"/>
</dbReference>
<dbReference type="GO" id="GO:0003755">
    <property type="term" value="F:peptidyl-prolyl cis-trans isomerase activity"/>
    <property type="evidence" value="ECO:0007669"/>
    <property type="project" value="UniProtKB-KW"/>
</dbReference>
<dbReference type="InterPro" id="IPR002130">
    <property type="entry name" value="Cyclophilin-type_PPIase_dom"/>
</dbReference>
<dbReference type="Gene3D" id="3.10.50.40">
    <property type="match status" value="1"/>
</dbReference>
<keyword evidence="4 6" id="KW-0697">Rotamase</keyword>
<keyword evidence="11" id="KW-1185">Reference proteome</keyword>
<dbReference type="RefSeq" id="WP_136077968.1">
    <property type="nucleotide sequence ID" value="NZ_CAAHFG010000001.1"/>
</dbReference>
<dbReference type="InterPro" id="IPR029000">
    <property type="entry name" value="Cyclophilin-like_dom_sf"/>
</dbReference>
<dbReference type="InterPro" id="IPR046357">
    <property type="entry name" value="PPIase_dom_sf"/>
</dbReference>
<evidence type="ECO:0000313" key="10">
    <source>
        <dbReference type="EMBL" id="VGO12286.1"/>
    </source>
</evidence>
<dbReference type="Gene3D" id="2.40.100.10">
    <property type="entry name" value="Cyclophilin-like"/>
    <property type="match status" value="1"/>
</dbReference>
<evidence type="ECO:0000259" key="9">
    <source>
        <dbReference type="PROSITE" id="PS50072"/>
    </source>
</evidence>
<dbReference type="PROSITE" id="PS50072">
    <property type="entry name" value="CSA_PPIASE_2"/>
    <property type="match status" value="1"/>
</dbReference>
<dbReference type="PROSITE" id="PS50059">
    <property type="entry name" value="FKBP_PPIASE"/>
    <property type="match status" value="1"/>
</dbReference>
<gene>
    <name evidence="10" type="primary">ppiB_1</name>
    <name evidence="10" type="ORF">PDESU_00837</name>
</gene>
<evidence type="ECO:0000259" key="8">
    <source>
        <dbReference type="PROSITE" id="PS50059"/>
    </source>
</evidence>
<dbReference type="Pfam" id="PF00160">
    <property type="entry name" value="Pro_isomerase"/>
    <property type="match status" value="1"/>
</dbReference>
<reference evidence="10 11" key="1">
    <citation type="submission" date="2019-04" db="EMBL/GenBank/DDBJ databases">
        <authorList>
            <person name="Van Vliet M D."/>
        </authorList>
    </citation>
    <scope>NUCLEOTIDE SEQUENCE [LARGE SCALE GENOMIC DNA]</scope>
    <source>
        <strain evidence="10 11">F1</strain>
    </source>
</reference>
<organism evidence="10 11">
    <name type="scientific">Pontiella desulfatans</name>
    <dbReference type="NCBI Taxonomy" id="2750659"/>
    <lineage>
        <taxon>Bacteria</taxon>
        <taxon>Pseudomonadati</taxon>
        <taxon>Kiritimatiellota</taxon>
        <taxon>Kiritimatiellia</taxon>
        <taxon>Kiritimatiellales</taxon>
        <taxon>Pontiellaceae</taxon>
        <taxon>Pontiella</taxon>
    </lineage>
</organism>
<evidence type="ECO:0000256" key="2">
    <source>
        <dbReference type="ARBA" id="ARBA00007365"/>
    </source>
</evidence>
<proteinExistence type="inferred from homology"/>
<feature type="chain" id="PRO_5025651120" description="peptidylprolyl isomerase" evidence="7">
    <location>
        <begin position="20"/>
        <end position="339"/>
    </location>
</feature>